<dbReference type="AlphaFoldDB" id="A0A4R9IIG4"/>
<evidence type="ECO:0000256" key="2">
    <source>
        <dbReference type="ARBA" id="ARBA00022670"/>
    </source>
</evidence>
<proteinExistence type="inferred from homology"/>
<evidence type="ECO:0000256" key="8">
    <source>
        <dbReference type="RuleBase" id="RU364100"/>
    </source>
</evidence>
<keyword evidence="3" id="KW-0227">DNA damage</keyword>
<dbReference type="RefSeq" id="WP_135599943.1">
    <property type="nucleotide sequence ID" value="NZ_RQFK01000007.1"/>
</dbReference>
<evidence type="ECO:0000256" key="5">
    <source>
        <dbReference type="ARBA" id="ARBA00023124"/>
    </source>
</evidence>
<dbReference type="SUPFAM" id="SSF143081">
    <property type="entry name" value="BB1717-like"/>
    <property type="match status" value="1"/>
</dbReference>
<dbReference type="PANTHER" id="PTHR13604:SF0">
    <property type="entry name" value="ABASIC SITE PROCESSING PROTEIN HMCES"/>
    <property type="match status" value="1"/>
</dbReference>
<dbReference type="GO" id="GO:0106300">
    <property type="term" value="P:protein-DNA covalent cross-linking repair"/>
    <property type="evidence" value="ECO:0007669"/>
    <property type="project" value="InterPro"/>
</dbReference>
<comment type="caution">
    <text evidence="9">The sequence shown here is derived from an EMBL/GenBank/DDBJ whole genome shotgun (WGS) entry which is preliminary data.</text>
</comment>
<dbReference type="Gene3D" id="3.90.1680.10">
    <property type="entry name" value="SOS response associated peptidase-like"/>
    <property type="match status" value="1"/>
</dbReference>
<sequence length="219" mass="25816">MSNLFINRLIALEEHQNRWENFSVIDTNYEETYRKYSQTGLAIKPNDIVWFLRQINNKISLCSGTWGTKQSFAKDRLITTTQSEHILSSSFWEKYSDNRCLIPVTAYFEWQMQRNGKKHKFRIEFKDKNSYFAGICGTKPDGLQNWVTIVTQVANEKTAEIHNYGDNKHRQPVVIQRGNQILWLNSKITNNFDLQKLITQFQSDEIITEDLDYEQTLFG</sequence>
<accession>A0A4R9IIG4</accession>
<evidence type="ECO:0000256" key="4">
    <source>
        <dbReference type="ARBA" id="ARBA00022801"/>
    </source>
</evidence>
<dbReference type="Proteomes" id="UP000298009">
    <property type="component" value="Unassembled WGS sequence"/>
</dbReference>
<evidence type="ECO:0000256" key="7">
    <source>
        <dbReference type="ARBA" id="ARBA00023239"/>
    </source>
</evidence>
<dbReference type="EC" id="3.4.-.-" evidence="8"/>
<reference evidence="9" key="1">
    <citation type="journal article" date="2019" name="PLoS Negl. Trop. Dis.">
        <title>Revisiting the worldwide diversity of Leptospira species in the environment.</title>
        <authorList>
            <person name="Vincent A.T."/>
            <person name="Schiettekatte O."/>
            <person name="Bourhy P."/>
            <person name="Veyrier F.J."/>
            <person name="Picardeau M."/>
        </authorList>
    </citation>
    <scope>NUCLEOTIDE SEQUENCE [LARGE SCALE GENOMIC DNA]</scope>
    <source>
        <strain evidence="9">201800287</strain>
    </source>
</reference>
<keyword evidence="4 8" id="KW-0378">Hydrolase</keyword>
<evidence type="ECO:0000256" key="3">
    <source>
        <dbReference type="ARBA" id="ARBA00022763"/>
    </source>
</evidence>
<dbReference type="InterPro" id="IPR003738">
    <property type="entry name" value="SRAP"/>
</dbReference>
<name>A0A4R9IIG4_9LEPT</name>
<evidence type="ECO:0000256" key="6">
    <source>
        <dbReference type="ARBA" id="ARBA00023125"/>
    </source>
</evidence>
<keyword evidence="5" id="KW-0190">Covalent protein-DNA linkage</keyword>
<dbReference type="GO" id="GO:0003697">
    <property type="term" value="F:single-stranded DNA binding"/>
    <property type="evidence" value="ECO:0007669"/>
    <property type="project" value="InterPro"/>
</dbReference>
<evidence type="ECO:0000313" key="10">
    <source>
        <dbReference type="Proteomes" id="UP000298009"/>
    </source>
</evidence>
<dbReference type="Pfam" id="PF02586">
    <property type="entry name" value="SRAP"/>
    <property type="match status" value="1"/>
</dbReference>
<protein>
    <recommendedName>
        <fullName evidence="8">Abasic site processing protein</fullName>
        <ecNumber evidence="8">3.4.-.-</ecNumber>
    </recommendedName>
</protein>
<keyword evidence="2 8" id="KW-0645">Protease</keyword>
<comment type="similarity">
    <text evidence="1 8">Belongs to the SOS response-associated peptidase family.</text>
</comment>
<dbReference type="GO" id="GO:0016829">
    <property type="term" value="F:lyase activity"/>
    <property type="evidence" value="ECO:0007669"/>
    <property type="project" value="UniProtKB-KW"/>
</dbReference>
<dbReference type="OrthoDB" id="9782620at2"/>
<dbReference type="PANTHER" id="PTHR13604">
    <property type="entry name" value="DC12-RELATED"/>
    <property type="match status" value="1"/>
</dbReference>
<gene>
    <name evidence="9" type="ORF">EHQ24_01565</name>
</gene>
<dbReference type="GO" id="GO:0006508">
    <property type="term" value="P:proteolysis"/>
    <property type="evidence" value="ECO:0007669"/>
    <property type="project" value="UniProtKB-KW"/>
</dbReference>
<dbReference type="EMBL" id="RQFK01000007">
    <property type="protein sequence ID" value="TGK87924.1"/>
    <property type="molecule type" value="Genomic_DNA"/>
</dbReference>
<evidence type="ECO:0000256" key="1">
    <source>
        <dbReference type="ARBA" id="ARBA00008136"/>
    </source>
</evidence>
<evidence type="ECO:0000313" key="9">
    <source>
        <dbReference type="EMBL" id="TGK87924.1"/>
    </source>
</evidence>
<keyword evidence="7" id="KW-0456">Lyase</keyword>
<keyword evidence="6" id="KW-0238">DNA-binding</keyword>
<organism evidence="9 10">
    <name type="scientific">Leptospira noumeaensis</name>
    <dbReference type="NCBI Taxonomy" id="2484964"/>
    <lineage>
        <taxon>Bacteria</taxon>
        <taxon>Pseudomonadati</taxon>
        <taxon>Spirochaetota</taxon>
        <taxon>Spirochaetia</taxon>
        <taxon>Leptospirales</taxon>
        <taxon>Leptospiraceae</taxon>
        <taxon>Leptospira</taxon>
    </lineage>
</organism>
<dbReference type="InterPro" id="IPR036590">
    <property type="entry name" value="SRAP-like"/>
</dbReference>
<dbReference type="GO" id="GO:0008233">
    <property type="term" value="F:peptidase activity"/>
    <property type="evidence" value="ECO:0007669"/>
    <property type="project" value="UniProtKB-KW"/>
</dbReference>
<keyword evidence="10" id="KW-1185">Reference proteome</keyword>